<evidence type="ECO:0000313" key="1">
    <source>
        <dbReference type="EMBL" id="SLN67985.1"/>
    </source>
</evidence>
<sequence>MIAKIEHYLQMGKVYRFEKNRRNLANFCEQLPTTALRTPRAKQCVREGPERHPPEPLAAAISYTLHVWCMEGPDRRTGLKTPVRVRPVSRTPNARRTCPDMSALCPCPSAMSFVQLLD</sequence>
<protein>
    <submittedName>
        <fullName evidence="1">Uncharacterized protein</fullName>
    </submittedName>
</protein>
<accession>A0A1Y5TNR3</accession>
<gene>
    <name evidence="1" type="ORF">PAM7971_03608</name>
</gene>
<dbReference type="AlphaFoldDB" id="A0A1Y5TNR3"/>
<dbReference type="EMBL" id="FWFW01000016">
    <property type="protein sequence ID" value="SLN67985.1"/>
    <property type="molecule type" value="Genomic_DNA"/>
</dbReference>
<dbReference type="Proteomes" id="UP000193307">
    <property type="component" value="Unassembled WGS sequence"/>
</dbReference>
<name>A0A1Y5TNR3_9RHOB</name>
<proteinExistence type="predicted"/>
<evidence type="ECO:0000313" key="2">
    <source>
        <dbReference type="Proteomes" id="UP000193307"/>
    </source>
</evidence>
<organism evidence="1 2">
    <name type="scientific">Pacificibacter marinus</name>
    <dbReference type="NCBI Taxonomy" id="658057"/>
    <lineage>
        <taxon>Bacteria</taxon>
        <taxon>Pseudomonadati</taxon>
        <taxon>Pseudomonadota</taxon>
        <taxon>Alphaproteobacteria</taxon>
        <taxon>Rhodobacterales</taxon>
        <taxon>Roseobacteraceae</taxon>
        <taxon>Pacificibacter</taxon>
    </lineage>
</organism>
<keyword evidence="2" id="KW-1185">Reference proteome</keyword>
<reference evidence="1 2" key="1">
    <citation type="submission" date="2017-03" db="EMBL/GenBank/DDBJ databases">
        <authorList>
            <person name="Afonso C.L."/>
            <person name="Miller P.J."/>
            <person name="Scott M.A."/>
            <person name="Spackman E."/>
            <person name="Goraichik I."/>
            <person name="Dimitrov K.M."/>
            <person name="Suarez D.L."/>
            <person name="Swayne D.E."/>
        </authorList>
    </citation>
    <scope>NUCLEOTIDE SEQUENCE [LARGE SCALE GENOMIC DNA]</scope>
    <source>
        <strain evidence="1 2">CECT 7971</strain>
    </source>
</reference>